<dbReference type="PROSITE" id="PS00455">
    <property type="entry name" value="AMP_BINDING"/>
    <property type="match status" value="1"/>
</dbReference>
<evidence type="ECO:0000313" key="3">
    <source>
        <dbReference type="Proteomes" id="UP001589627"/>
    </source>
</evidence>
<accession>A0ABV5YZR4</accession>
<dbReference type="SUPFAM" id="SSF56801">
    <property type="entry name" value="Acetyl-CoA synthetase-like"/>
    <property type="match status" value="1"/>
</dbReference>
<dbReference type="PANTHER" id="PTHR45527:SF1">
    <property type="entry name" value="FATTY ACID SYNTHASE"/>
    <property type="match status" value="1"/>
</dbReference>
<dbReference type="InterPro" id="IPR000873">
    <property type="entry name" value="AMP-dep_synth/lig_dom"/>
</dbReference>
<evidence type="ECO:0000259" key="1">
    <source>
        <dbReference type="Pfam" id="PF00501"/>
    </source>
</evidence>
<reference evidence="2 3" key="1">
    <citation type="submission" date="2024-09" db="EMBL/GenBank/DDBJ databases">
        <authorList>
            <person name="Sun Q."/>
            <person name="Mori K."/>
        </authorList>
    </citation>
    <scope>NUCLEOTIDE SEQUENCE [LARGE SCALE GENOMIC DNA]</scope>
    <source>
        <strain evidence="2 3">TBRC 0563</strain>
    </source>
</reference>
<evidence type="ECO:0000313" key="2">
    <source>
        <dbReference type="EMBL" id="MFB9840566.1"/>
    </source>
</evidence>
<dbReference type="Pfam" id="PF00501">
    <property type="entry name" value="AMP-binding"/>
    <property type="match status" value="1"/>
</dbReference>
<proteinExistence type="predicted"/>
<protein>
    <submittedName>
        <fullName evidence="2">AMP-binding protein</fullName>
    </submittedName>
</protein>
<feature type="non-terminal residue" evidence="2">
    <location>
        <position position="1"/>
    </location>
</feature>
<feature type="non-terminal residue" evidence="2">
    <location>
        <position position="303"/>
    </location>
</feature>
<dbReference type="RefSeq" id="WP_378213806.1">
    <property type="nucleotide sequence ID" value="NZ_JBHLZP010001164.1"/>
</dbReference>
<name>A0ABV5YZR4_9ACTN</name>
<dbReference type="Proteomes" id="UP001589627">
    <property type="component" value="Unassembled WGS sequence"/>
</dbReference>
<gene>
    <name evidence="2" type="ORF">ACFFNX_51335</name>
</gene>
<dbReference type="PANTHER" id="PTHR45527">
    <property type="entry name" value="NONRIBOSOMAL PEPTIDE SYNTHETASE"/>
    <property type="match status" value="1"/>
</dbReference>
<dbReference type="Gene3D" id="3.40.50.12780">
    <property type="entry name" value="N-terminal domain of ligase-like"/>
    <property type="match status" value="1"/>
</dbReference>
<dbReference type="InterPro" id="IPR042099">
    <property type="entry name" value="ANL_N_sf"/>
</dbReference>
<dbReference type="EMBL" id="JBHLZP010001164">
    <property type="protein sequence ID" value="MFB9840566.1"/>
    <property type="molecule type" value="Genomic_DNA"/>
</dbReference>
<keyword evidence="3" id="KW-1185">Reference proteome</keyword>
<comment type="caution">
    <text evidence="2">The sequence shown here is derived from an EMBL/GenBank/DDBJ whole genome shotgun (WGS) entry which is preliminary data.</text>
</comment>
<feature type="domain" description="AMP-dependent synthetase/ligase" evidence="1">
    <location>
        <begin position="1"/>
        <end position="287"/>
    </location>
</feature>
<sequence>IDPDYPAEWIEYVLGDARPVLLLADRATAAALPVPYGLPVLLLDEPGNGASPESEGPLREEERRAPLRPGHAAYVIYTSGSTGRPKGVAVPHAAAVALLRGTRPLFGFGPDDVWTMFHSPAFDFSVWELFGALCHGATLVVVSKEVTRSPAEFHALLAEESVTVLSQTPSAFAQLIDQDSREPRRLALRTVVFGGETLDLPLLRSWYRRHGERSPVLVNMYGITETTVHVTHLELTAADTGEAAPSRIGRPLPGLRTYVLGPSLVPVPAGVVGEVYVGGPQLARGYLGRPGLTAERFVADPYG</sequence>
<dbReference type="InterPro" id="IPR020845">
    <property type="entry name" value="AMP-binding_CS"/>
</dbReference>
<organism evidence="2 3">
    <name type="scientific">Actinoallomurus acaciae</name>
    <dbReference type="NCBI Taxonomy" id="502577"/>
    <lineage>
        <taxon>Bacteria</taxon>
        <taxon>Bacillati</taxon>
        <taxon>Actinomycetota</taxon>
        <taxon>Actinomycetes</taxon>
        <taxon>Streptosporangiales</taxon>
        <taxon>Thermomonosporaceae</taxon>
        <taxon>Actinoallomurus</taxon>
    </lineage>
</organism>